<evidence type="ECO:0000313" key="2">
    <source>
        <dbReference type="EMBL" id="HGY09504.1"/>
    </source>
</evidence>
<sequence length="121" mass="12437">MKTHTALLALALLALAACGPSGGGPSACNLGGTIDSEVTLSPDTCNPYHVTEDLFVEEPGKLTLEPGTTLEFAQDTGLYVSGHGALVAVGTAADKILFTGASKTRGYWNGVVFQSFANSFD</sequence>
<accession>A0A7C4VCD9</accession>
<feature type="non-terminal residue" evidence="2">
    <location>
        <position position="121"/>
    </location>
</feature>
<dbReference type="AlphaFoldDB" id="A0A7C4VCD9"/>
<evidence type="ECO:0000256" key="1">
    <source>
        <dbReference type="SAM" id="SignalP"/>
    </source>
</evidence>
<dbReference type="Proteomes" id="UP000885759">
    <property type="component" value="Unassembled WGS sequence"/>
</dbReference>
<comment type="caution">
    <text evidence="2">The sequence shown here is derived from an EMBL/GenBank/DDBJ whole genome shotgun (WGS) entry which is preliminary data.</text>
</comment>
<dbReference type="PROSITE" id="PS51257">
    <property type="entry name" value="PROKAR_LIPOPROTEIN"/>
    <property type="match status" value="1"/>
</dbReference>
<organism evidence="2">
    <name type="scientific">Oceanithermus profundus</name>
    <dbReference type="NCBI Taxonomy" id="187137"/>
    <lineage>
        <taxon>Bacteria</taxon>
        <taxon>Thermotogati</taxon>
        <taxon>Deinococcota</taxon>
        <taxon>Deinococci</taxon>
        <taxon>Thermales</taxon>
        <taxon>Thermaceae</taxon>
        <taxon>Oceanithermus</taxon>
    </lineage>
</organism>
<reference evidence="2" key="1">
    <citation type="journal article" date="2020" name="mSystems">
        <title>Genome- and Community-Level Interaction Insights into Carbon Utilization and Element Cycling Functions of Hydrothermarchaeota in Hydrothermal Sediment.</title>
        <authorList>
            <person name="Zhou Z."/>
            <person name="Liu Y."/>
            <person name="Xu W."/>
            <person name="Pan J."/>
            <person name="Luo Z.H."/>
            <person name="Li M."/>
        </authorList>
    </citation>
    <scope>NUCLEOTIDE SEQUENCE [LARGE SCALE GENOMIC DNA]</scope>
    <source>
        <strain evidence="2">HyVt-570</strain>
    </source>
</reference>
<proteinExistence type="predicted"/>
<dbReference type="EMBL" id="DRPZ01000147">
    <property type="protein sequence ID" value="HGY09504.1"/>
    <property type="molecule type" value="Genomic_DNA"/>
</dbReference>
<gene>
    <name evidence="2" type="ORF">ENK37_05560</name>
</gene>
<name>A0A7C4VCD9_9DEIN</name>
<feature type="chain" id="PRO_5028384430" evidence="1">
    <location>
        <begin position="24"/>
        <end position="121"/>
    </location>
</feature>
<feature type="signal peptide" evidence="1">
    <location>
        <begin position="1"/>
        <end position="23"/>
    </location>
</feature>
<protein>
    <submittedName>
        <fullName evidence="2">Uncharacterized protein</fullName>
    </submittedName>
</protein>
<keyword evidence="1" id="KW-0732">Signal</keyword>